<comment type="caution">
    <text evidence="2">The sequence shown here is derived from an EMBL/GenBank/DDBJ whole genome shotgun (WGS) entry which is preliminary data.</text>
</comment>
<evidence type="ECO:0000313" key="2">
    <source>
        <dbReference type="EMBL" id="KAK4130550.1"/>
    </source>
</evidence>
<gene>
    <name evidence="2" type="ORF">BT67DRAFT_216510</name>
</gene>
<dbReference type="SMART" id="SM00852">
    <property type="entry name" value="MoCF_biosynth"/>
    <property type="match status" value="1"/>
</dbReference>
<reference evidence="2" key="1">
    <citation type="journal article" date="2023" name="Mol. Phylogenet. Evol.">
        <title>Genome-scale phylogeny and comparative genomics of the fungal order Sordariales.</title>
        <authorList>
            <person name="Hensen N."/>
            <person name="Bonometti L."/>
            <person name="Westerberg I."/>
            <person name="Brannstrom I.O."/>
            <person name="Guillou S."/>
            <person name="Cros-Aarteil S."/>
            <person name="Calhoun S."/>
            <person name="Haridas S."/>
            <person name="Kuo A."/>
            <person name="Mondo S."/>
            <person name="Pangilinan J."/>
            <person name="Riley R."/>
            <person name="LaButti K."/>
            <person name="Andreopoulos B."/>
            <person name="Lipzen A."/>
            <person name="Chen C."/>
            <person name="Yan M."/>
            <person name="Daum C."/>
            <person name="Ng V."/>
            <person name="Clum A."/>
            <person name="Steindorff A."/>
            <person name="Ohm R.A."/>
            <person name="Martin F."/>
            <person name="Silar P."/>
            <person name="Natvig D.O."/>
            <person name="Lalanne C."/>
            <person name="Gautier V."/>
            <person name="Ament-Velasquez S.L."/>
            <person name="Kruys A."/>
            <person name="Hutchinson M.I."/>
            <person name="Powell A.J."/>
            <person name="Barry K."/>
            <person name="Miller A.N."/>
            <person name="Grigoriev I.V."/>
            <person name="Debuchy R."/>
            <person name="Gladieux P."/>
            <person name="Hiltunen Thoren M."/>
            <person name="Johannesson H."/>
        </authorList>
    </citation>
    <scope>NUCLEOTIDE SEQUENCE</scope>
    <source>
        <strain evidence="2">CBS 123565</strain>
    </source>
</reference>
<dbReference type="Pfam" id="PF24102">
    <property type="entry name" value="FLAD1_M"/>
    <property type="match status" value="1"/>
</dbReference>
<organism evidence="2 3">
    <name type="scientific">Trichocladium antarcticum</name>
    <dbReference type="NCBI Taxonomy" id="1450529"/>
    <lineage>
        <taxon>Eukaryota</taxon>
        <taxon>Fungi</taxon>
        <taxon>Dikarya</taxon>
        <taxon>Ascomycota</taxon>
        <taxon>Pezizomycotina</taxon>
        <taxon>Sordariomycetes</taxon>
        <taxon>Sordariomycetidae</taxon>
        <taxon>Sordariales</taxon>
        <taxon>Chaetomiaceae</taxon>
        <taxon>Trichocladium</taxon>
    </lineage>
</organism>
<dbReference type="InterPro" id="IPR036425">
    <property type="entry name" value="MoaB/Mog-like_dom_sf"/>
</dbReference>
<proteinExistence type="predicted"/>
<evidence type="ECO:0000313" key="3">
    <source>
        <dbReference type="Proteomes" id="UP001304895"/>
    </source>
</evidence>
<sequence>MFSRLSQVARHLSRPLPNLGHSSAASALPRKAGMVSGPSAAERASKKIHTAACLIIGDEVLGGKTNSNYFANWCFGLGINLKRIEVIEDDEAEIIEAVRRMSDRYDLVVTSGGIGPTHDDITYSSVAKAFGLPLVVHQETFARMKKLSKPHPGQPNFSWDEDSPALRARLRMAELPTDPSRPLGEQCIAPCDELWVPVAVVHGNIHILPGVPSLFEKLLDGLTPLVLPRLADPQGNGSARVMISTPLPESQVAGYLSELAARVAPKGVKVGSYPRWGKKTNTVTLVGKDKQFLESITPEVLHHVNGRLIKVEGEDDEVEAE</sequence>
<keyword evidence="3" id="KW-1185">Reference proteome</keyword>
<dbReference type="PANTHER" id="PTHR47675">
    <property type="entry name" value="MOLYBDOPTERIN BINDING DOMAIN PROTEIN (AFU_ORTHOLOGUE AFUA_5G11210)"/>
    <property type="match status" value="1"/>
</dbReference>
<dbReference type="GO" id="GO:0047884">
    <property type="term" value="F:FAD diphosphatase activity"/>
    <property type="evidence" value="ECO:0007669"/>
    <property type="project" value="TreeGrafter"/>
</dbReference>
<dbReference type="InterPro" id="IPR001453">
    <property type="entry name" value="MoaB/Mog_dom"/>
</dbReference>
<dbReference type="Pfam" id="PF00994">
    <property type="entry name" value="MoCF_biosynth"/>
    <property type="match status" value="1"/>
</dbReference>
<dbReference type="Gene3D" id="3.40.980.10">
    <property type="entry name" value="MoaB/Mog-like domain"/>
    <property type="match status" value="1"/>
</dbReference>
<accession>A0AAN6Z9A0</accession>
<dbReference type="GO" id="GO:0042726">
    <property type="term" value="P:flavin-containing compound metabolic process"/>
    <property type="evidence" value="ECO:0007669"/>
    <property type="project" value="TreeGrafter"/>
</dbReference>
<feature type="domain" description="MoaB/Mog" evidence="1">
    <location>
        <begin position="52"/>
        <end position="230"/>
    </location>
</feature>
<dbReference type="SUPFAM" id="SSF53218">
    <property type="entry name" value="Molybdenum cofactor biosynthesis proteins"/>
    <property type="match status" value="1"/>
</dbReference>
<protein>
    <submittedName>
        <fullName evidence="2">Molybdopterin binding domain protein</fullName>
    </submittedName>
</protein>
<dbReference type="EMBL" id="MU853435">
    <property type="protein sequence ID" value="KAK4130550.1"/>
    <property type="molecule type" value="Genomic_DNA"/>
</dbReference>
<name>A0AAN6Z9A0_9PEZI</name>
<reference evidence="2" key="2">
    <citation type="submission" date="2023-05" db="EMBL/GenBank/DDBJ databases">
        <authorList>
            <consortium name="Lawrence Berkeley National Laboratory"/>
            <person name="Steindorff A."/>
            <person name="Hensen N."/>
            <person name="Bonometti L."/>
            <person name="Westerberg I."/>
            <person name="Brannstrom I.O."/>
            <person name="Guillou S."/>
            <person name="Cros-Aarteil S."/>
            <person name="Calhoun S."/>
            <person name="Haridas S."/>
            <person name="Kuo A."/>
            <person name="Mondo S."/>
            <person name="Pangilinan J."/>
            <person name="Riley R."/>
            <person name="Labutti K."/>
            <person name="Andreopoulos B."/>
            <person name="Lipzen A."/>
            <person name="Chen C."/>
            <person name="Yanf M."/>
            <person name="Daum C."/>
            <person name="Ng V."/>
            <person name="Clum A."/>
            <person name="Ohm R."/>
            <person name="Martin F."/>
            <person name="Silar P."/>
            <person name="Natvig D."/>
            <person name="Lalanne C."/>
            <person name="Gautier V."/>
            <person name="Ament-Velasquez S.L."/>
            <person name="Kruys A."/>
            <person name="Hutchinson M.I."/>
            <person name="Powell A.J."/>
            <person name="Barry K."/>
            <person name="Miller A.N."/>
            <person name="Grigoriev I.V."/>
            <person name="Debuchy R."/>
            <person name="Gladieux P."/>
            <person name="Thoren M.H."/>
            <person name="Johannesson H."/>
        </authorList>
    </citation>
    <scope>NUCLEOTIDE SEQUENCE</scope>
    <source>
        <strain evidence="2">CBS 123565</strain>
    </source>
</reference>
<dbReference type="AlphaFoldDB" id="A0AAN6Z9A0"/>
<evidence type="ECO:0000259" key="1">
    <source>
        <dbReference type="SMART" id="SM00852"/>
    </source>
</evidence>
<dbReference type="CDD" id="cd00885">
    <property type="entry name" value="cinA"/>
    <property type="match status" value="1"/>
</dbReference>
<dbReference type="InterPro" id="IPR056596">
    <property type="entry name" value="FLAD1_M"/>
</dbReference>
<dbReference type="PANTHER" id="PTHR47675:SF1">
    <property type="entry name" value="MOLYBDOPTERIN BINDING DOMAIN PROTEIN (AFU_ORTHOLOGUE AFUA_5G11210)"/>
    <property type="match status" value="1"/>
</dbReference>
<dbReference type="Proteomes" id="UP001304895">
    <property type="component" value="Unassembled WGS sequence"/>
</dbReference>